<dbReference type="AlphaFoldDB" id="A0A2V3J6F4"/>
<evidence type="ECO:0000256" key="1">
    <source>
        <dbReference type="ARBA" id="ARBA00006641"/>
    </source>
</evidence>
<protein>
    <recommendedName>
        <fullName evidence="6">Pyroglutamyl-peptidase I</fullName>
        <ecNumber evidence="6">3.4.19.3</ecNumber>
    </recommendedName>
</protein>
<keyword evidence="3" id="KW-0645">Protease</keyword>
<gene>
    <name evidence="7" type="ORF">BWQ96_01302</name>
</gene>
<dbReference type="Pfam" id="PF01470">
    <property type="entry name" value="Peptidase_C15"/>
    <property type="match status" value="1"/>
</dbReference>
<sequence>MGTVPDITATIPGPPAVAAPKLDDDTKATEFHLTGFSRFHNVPINPTQLIVEVIPAFLSKRPLKPGAVLASTSVMKVAAETTRAEVEDMYRQLDKPTHPVLRARVRSDRRIVFIHLGVNMRVTHFQLELQGRNEATFSCPDELGWTPIKRPIDKQNRDISAVCRTTLPLHKLIEDLKHKGFAVEMSTDAGRFVCNWVYYNSLKLAEKNDASSLFVHVPPATVYPVQKQVEFIAALLDCIVSLP</sequence>
<dbReference type="EMBL" id="NBIV01000010">
    <property type="protein sequence ID" value="PXF48960.1"/>
    <property type="molecule type" value="Genomic_DNA"/>
</dbReference>
<dbReference type="GO" id="GO:0005829">
    <property type="term" value="C:cytosol"/>
    <property type="evidence" value="ECO:0007669"/>
    <property type="project" value="InterPro"/>
</dbReference>
<dbReference type="InterPro" id="IPR000816">
    <property type="entry name" value="Peptidase_C15"/>
</dbReference>
<dbReference type="InterPro" id="IPR016125">
    <property type="entry name" value="Peptidase_C15-like"/>
</dbReference>
<evidence type="ECO:0000256" key="4">
    <source>
        <dbReference type="ARBA" id="ARBA00022801"/>
    </source>
</evidence>
<proteinExistence type="inferred from homology"/>
<dbReference type="Proteomes" id="UP000247409">
    <property type="component" value="Unassembled WGS sequence"/>
</dbReference>
<evidence type="ECO:0000256" key="5">
    <source>
        <dbReference type="ARBA" id="ARBA00022807"/>
    </source>
</evidence>
<evidence type="ECO:0000256" key="2">
    <source>
        <dbReference type="ARBA" id="ARBA00022490"/>
    </source>
</evidence>
<keyword evidence="2" id="KW-0963">Cytoplasm</keyword>
<comment type="catalytic activity">
    <reaction evidence="6">
        <text>Release of an N-terminal pyroglutamyl group from a polypeptide, the second amino acid generally not being Pro.</text>
        <dbReference type="EC" id="3.4.19.3"/>
    </reaction>
</comment>
<dbReference type="GO" id="GO:0006508">
    <property type="term" value="P:proteolysis"/>
    <property type="evidence" value="ECO:0007669"/>
    <property type="project" value="UniProtKB-KW"/>
</dbReference>
<feature type="active site" evidence="6">
    <location>
        <position position="194"/>
    </location>
</feature>
<dbReference type="InterPro" id="IPR036440">
    <property type="entry name" value="Peptidase_C15-like_sf"/>
</dbReference>
<dbReference type="GO" id="GO:0016920">
    <property type="term" value="F:pyroglutamyl-peptidase activity"/>
    <property type="evidence" value="ECO:0007669"/>
    <property type="project" value="UniProtKB-EC"/>
</dbReference>
<evidence type="ECO:0000256" key="6">
    <source>
        <dbReference type="PROSITE-ProRule" id="PRU10077"/>
    </source>
</evidence>
<dbReference type="PROSITE" id="PS01334">
    <property type="entry name" value="PYRASE_CYS"/>
    <property type="match status" value="1"/>
</dbReference>
<dbReference type="Gene3D" id="3.40.630.20">
    <property type="entry name" value="Peptidase C15, pyroglutamyl peptidase I-like"/>
    <property type="match status" value="1"/>
</dbReference>
<dbReference type="EC" id="3.4.19.3" evidence="6"/>
<evidence type="ECO:0000313" key="8">
    <source>
        <dbReference type="Proteomes" id="UP000247409"/>
    </source>
</evidence>
<dbReference type="PANTHER" id="PTHR23402">
    <property type="entry name" value="PROTEASE FAMILY C15 PYROGLUTAMYL-PEPTIDASE I-RELATED"/>
    <property type="match status" value="1"/>
</dbReference>
<keyword evidence="4" id="KW-0378">Hydrolase</keyword>
<dbReference type="PIRSF" id="PIRSF015592">
    <property type="entry name" value="Prld-crbxl_pptds"/>
    <property type="match status" value="1"/>
</dbReference>
<comment type="similarity">
    <text evidence="1">Belongs to the peptidase C15 family.</text>
</comment>
<dbReference type="OrthoDB" id="407146at2759"/>
<reference evidence="7 8" key="1">
    <citation type="journal article" date="2018" name="Mol. Biol. Evol.">
        <title>Analysis of the draft genome of the red seaweed Gracilariopsis chorda provides insights into genome size evolution in Rhodophyta.</title>
        <authorList>
            <person name="Lee J."/>
            <person name="Yang E.C."/>
            <person name="Graf L."/>
            <person name="Yang J.H."/>
            <person name="Qiu H."/>
            <person name="Zel Zion U."/>
            <person name="Chan C.X."/>
            <person name="Stephens T.G."/>
            <person name="Weber A.P.M."/>
            <person name="Boo G.H."/>
            <person name="Boo S.M."/>
            <person name="Kim K.M."/>
            <person name="Shin Y."/>
            <person name="Jung M."/>
            <person name="Lee S.J."/>
            <person name="Yim H.S."/>
            <person name="Lee J.H."/>
            <person name="Bhattacharya D."/>
            <person name="Yoon H.S."/>
        </authorList>
    </citation>
    <scope>NUCLEOTIDE SEQUENCE [LARGE SCALE GENOMIC DNA]</scope>
    <source>
        <strain evidence="7 8">SKKU-2015</strain>
        <tissue evidence="7">Whole body</tissue>
    </source>
</reference>
<name>A0A2V3J6F4_9FLOR</name>
<organism evidence="7 8">
    <name type="scientific">Gracilariopsis chorda</name>
    <dbReference type="NCBI Taxonomy" id="448386"/>
    <lineage>
        <taxon>Eukaryota</taxon>
        <taxon>Rhodophyta</taxon>
        <taxon>Florideophyceae</taxon>
        <taxon>Rhodymeniophycidae</taxon>
        <taxon>Gracilariales</taxon>
        <taxon>Gracilariaceae</taxon>
        <taxon>Gracilariopsis</taxon>
    </lineage>
</organism>
<dbReference type="FunFam" id="3.40.630.20:FF:000003">
    <property type="entry name" value="Pyrrolidone-carboxylate peptidase isoform A"/>
    <property type="match status" value="1"/>
</dbReference>
<accession>A0A2V3J6F4</accession>
<evidence type="ECO:0000256" key="3">
    <source>
        <dbReference type="ARBA" id="ARBA00022670"/>
    </source>
</evidence>
<keyword evidence="5" id="KW-0788">Thiol protease</keyword>
<dbReference type="PANTHER" id="PTHR23402:SF1">
    <property type="entry name" value="PYROGLUTAMYL-PEPTIDASE I"/>
    <property type="match status" value="1"/>
</dbReference>
<dbReference type="SUPFAM" id="SSF53182">
    <property type="entry name" value="Pyrrolidone carboxyl peptidase (pyroglutamate aminopeptidase)"/>
    <property type="match status" value="1"/>
</dbReference>
<evidence type="ECO:0000313" key="7">
    <source>
        <dbReference type="EMBL" id="PXF48960.1"/>
    </source>
</evidence>
<comment type="caution">
    <text evidence="7">The sequence shown here is derived from an EMBL/GenBank/DDBJ whole genome shotgun (WGS) entry which is preliminary data.</text>
</comment>
<keyword evidence="8" id="KW-1185">Reference proteome</keyword>
<dbReference type="InterPro" id="IPR033694">
    <property type="entry name" value="PGPEP1_Cys_AS"/>
</dbReference>